<organism evidence="2 3">
    <name type="scientific">Pleurodeles waltl</name>
    <name type="common">Iberian ribbed newt</name>
    <dbReference type="NCBI Taxonomy" id="8319"/>
    <lineage>
        <taxon>Eukaryota</taxon>
        <taxon>Metazoa</taxon>
        <taxon>Chordata</taxon>
        <taxon>Craniata</taxon>
        <taxon>Vertebrata</taxon>
        <taxon>Euteleostomi</taxon>
        <taxon>Amphibia</taxon>
        <taxon>Batrachia</taxon>
        <taxon>Caudata</taxon>
        <taxon>Salamandroidea</taxon>
        <taxon>Salamandridae</taxon>
        <taxon>Pleurodelinae</taxon>
        <taxon>Pleurodeles</taxon>
    </lineage>
</organism>
<gene>
    <name evidence="2" type="ORF">NDU88_004245</name>
</gene>
<proteinExistence type="predicted"/>
<evidence type="ECO:0000256" key="1">
    <source>
        <dbReference type="SAM" id="MobiDB-lite"/>
    </source>
</evidence>
<protein>
    <submittedName>
        <fullName evidence="2">Uncharacterized protein</fullName>
    </submittedName>
</protein>
<sequence>MLVVGVRYDVESMGFGDTEQRCHMCDEEGVAEQGSLGYSTDDFLGCGCEGGRKNVCVVPVRKKAILLRAAPGTPMLCSRVMSVFCEYRRFKPIMFVDDNWLIDCSSDLEKATSDLDHSLHKAEKRLEQVETFIAKGREQDELEERVTSLERHFMSILEKLEDNEDDPRRSQVKPTINISPDRPRDL</sequence>
<keyword evidence="3" id="KW-1185">Reference proteome</keyword>
<feature type="region of interest" description="Disordered" evidence="1">
    <location>
        <begin position="160"/>
        <end position="186"/>
    </location>
</feature>
<dbReference type="Proteomes" id="UP001066276">
    <property type="component" value="Chromosome 3_1"/>
</dbReference>
<name>A0AAV7UGB8_PLEWA</name>
<reference evidence="2" key="1">
    <citation type="journal article" date="2022" name="bioRxiv">
        <title>Sequencing and chromosome-scale assembly of the giantPleurodeles waltlgenome.</title>
        <authorList>
            <person name="Brown T."/>
            <person name="Elewa A."/>
            <person name="Iarovenko S."/>
            <person name="Subramanian E."/>
            <person name="Araus A.J."/>
            <person name="Petzold A."/>
            <person name="Susuki M."/>
            <person name="Suzuki K.-i.T."/>
            <person name="Hayashi T."/>
            <person name="Toyoda A."/>
            <person name="Oliveira C."/>
            <person name="Osipova E."/>
            <person name="Leigh N.D."/>
            <person name="Simon A."/>
            <person name="Yun M.H."/>
        </authorList>
    </citation>
    <scope>NUCLEOTIDE SEQUENCE</scope>
    <source>
        <strain evidence="2">20211129_DDA</strain>
        <tissue evidence="2">Liver</tissue>
    </source>
</reference>
<accession>A0AAV7UGB8</accession>
<dbReference type="EMBL" id="JANPWB010000005">
    <property type="protein sequence ID" value="KAJ1187469.1"/>
    <property type="molecule type" value="Genomic_DNA"/>
</dbReference>
<dbReference type="AlphaFoldDB" id="A0AAV7UGB8"/>
<evidence type="ECO:0000313" key="3">
    <source>
        <dbReference type="Proteomes" id="UP001066276"/>
    </source>
</evidence>
<evidence type="ECO:0000313" key="2">
    <source>
        <dbReference type="EMBL" id="KAJ1187469.1"/>
    </source>
</evidence>
<comment type="caution">
    <text evidence="2">The sequence shown here is derived from an EMBL/GenBank/DDBJ whole genome shotgun (WGS) entry which is preliminary data.</text>
</comment>